<organism evidence="1 2">
    <name type="scientific">Jatrophihabitans telluris</name>
    <dbReference type="NCBI Taxonomy" id="2038343"/>
    <lineage>
        <taxon>Bacteria</taxon>
        <taxon>Bacillati</taxon>
        <taxon>Actinomycetota</taxon>
        <taxon>Actinomycetes</taxon>
        <taxon>Jatrophihabitantales</taxon>
        <taxon>Jatrophihabitantaceae</taxon>
        <taxon>Jatrophihabitans</taxon>
    </lineage>
</organism>
<proteinExistence type="predicted"/>
<gene>
    <name evidence="1" type="ORF">M6D93_03250</name>
</gene>
<keyword evidence="2" id="KW-1185">Reference proteome</keyword>
<accession>A0ABY4QZX2</accession>
<dbReference type="EMBL" id="CP097332">
    <property type="protein sequence ID" value="UQX89024.1"/>
    <property type="molecule type" value="Genomic_DNA"/>
</dbReference>
<dbReference type="Proteomes" id="UP001056336">
    <property type="component" value="Chromosome"/>
</dbReference>
<sequence length="234" mass="24302">MTYPVPAYDDAGGPSGYTYAGLVVQGAAEIEAARTDAALRRIRFSGWIAPPDNGWIVVVAGQGDATIAAGRRGVLEVGGWLSAELQTTVFAFRVLADRQLAIAAWAGGTEVGRYLSDPSYASAGDSLDDEPVGVEYASAFAEAAGRPTASAELADLLGDRLDPDSVVESERLADSLRLLGFPQWLVSVSSLPRDIPAGPSARSLTRLGAGVGGLAGRPVAGAVGILRRWRPPRA</sequence>
<reference evidence="1" key="1">
    <citation type="journal article" date="2018" name="Int. J. Syst. Evol. Microbiol.">
        <title>Jatrophihabitans telluris sp. nov., isolated from sediment soil of lava forest wetlands and the emended description of the genus Jatrophihabitans.</title>
        <authorList>
            <person name="Lee K.C."/>
            <person name="Suh M.K."/>
            <person name="Eom M.K."/>
            <person name="Kim K.K."/>
            <person name="Kim J.S."/>
            <person name="Kim D.S."/>
            <person name="Ko S.H."/>
            <person name="Shin Y.K."/>
            <person name="Lee J.S."/>
        </authorList>
    </citation>
    <scope>NUCLEOTIDE SEQUENCE</scope>
    <source>
        <strain evidence="1">N237</strain>
    </source>
</reference>
<evidence type="ECO:0000313" key="2">
    <source>
        <dbReference type="Proteomes" id="UP001056336"/>
    </source>
</evidence>
<reference evidence="1" key="2">
    <citation type="submission" date="2022-05" db="EMBL/GenBank/DDBJ databases">
        <authorList>
            <person name="Kim J.-S."/>
            <person name="Lee K."/>
            <person name="Suh M."/>
            <person name="Eom M."/>
            <person name="Kim J.-S."/>
            <person name="Kim D.-S."/>
            <person name="Ko S.-H."/>
            <person name="Shin Y."/>
            <person name="Lee J.-S."/>
        </authorList>
    </citation>
    <scope>NUCLEOTIDE SEQUENCE</scope>
    <source>
        <strain evidence="1">N237</strain>
    </source>
</reference>
<evidence type="ECO:0000313" key="1">
    <source>
        <dbReference type="EMBL" id="UQX89024.1"/>
    </source>
</evidence>
<name>A0ABY4QZX2_9ACTN</name>
<protein>
    <submittedName>
        <fullName evidence="1">Uncharacterized protein</fullName>
    </submittedName>
</protein>
<dbReference type="RefSeq" id="WP_249772920.1">
    <property type="nucleotide sequence ID" value="NZ_CP097332.1"/>
</dbReference>